<keyword evidence="2" id="KW-0326">Glycosidase</keyword>
<dbReference type="PANTHER" id="PTHR12304">
    <property type="entry name" value="INOSINE-URIDINE PREFERRING NUCLEOSIDE HYDROLASE"/>
    <property type="match status" value="1"/>
</dbReference>
<evidence type="ECO:0000313" key="5">
    <source>
        <dbReference type="Proteomes" id="UP000753961"/>
    </source>
</evidence>
<keyword evidence="1 4" id="KW-0378">Hydrolase</keyword>
<dbReference type="Gene3D" id="3.90.245.10">
    <property type="entry name" value="Ribonucleoside hydrolase-like"/>
    <property type="match status" value="1"/>
</dbReference>
<dbReference type="SUPFAM" id="SSF53590">
    <property type="entry name" value="Nucleoside hydrolase"/>
    <property type="match status" value="1"/>
</dbReference>
<keyword evidence="5" id="KW-1185">Reference proteome</keyword>
<dbReference type="GO" id="GO:0008477">
    <property type="term" value="F:purine nucleosidase activity"/>
    <property type="evidence" value="ECO:0007669"/>
    <property type="project" value="TreeGrafter"/>
</dbReference>
<organism evidence="4 5">
    <name type="scientific">Membranihabitans marinus</name>
    <dbReference type="NCBI Taxonomy" id="1227546"/>
    <lineage>
        <taxon>Bacteria</taxon>
        <taxon>Pseudomonadati</taxon>
        <taxon>Bacteroidota</taxon>
        <taxon>Saprospiria</taxon>
        <taxon>Saprospirales</taxon>
        <taxon>Saprospiraceae</taxon>
        <taxon>Membranihabitans</taxon>
    </lineage>
</organism>
<name>A0A953HMK6_9BACT</name>
<dbReference type="Proteomes" id="UP000753961">
    <property type="component" value="Unassembled WGS sequence"/>
</dbReference>
<evidence type="ECO:0000259" key="3">
    <source>
        <dbReference type="Pfam" id="PF01156"/>
    </source>
</evidence>
<dbReference type="InterPro" id="IPR001910">
    <property type="entry name" value="Inosine/uridine_hydrolase_dom"/>
</dbReference>
<dbReference type="InterPro" id="IPR023186">
    <property type="entry name" value="IUNH"/>
</dbReference>
<proteinExistence type="predicted"/>
<protein>
    <submittedName>
        <fullName evidence="4">Nucleoside hydrolase</fullName>
    </submittedName>
</protein>
<dbReference type="Pfam" id="PF01156">
    <property type="entry name" value="IU_nuc_hydro"/>
    <property type="match status" value="1"/>
</dbReference>
<dbReference type="GO" id="GO:0006152">
    <property type="term" value="P:purine nucleoside catabolic process"/>
    <property type="evidence" value="ECO:0007669"/>
    <property type="project" value="TreeGrafter"/>
</dbReference>
<evidence type="ECO:0000256" key="2">
    <source>
        <dbReference type="ARBA" id="ARBA00023295"/>
    </source>
</evidence>
<evidence type="ECO:0000313" key="4">
    <source>
        <dbReference type="EMBL" id="MBY5958749.1"/>
    </source>
</evidence>
<dbReference type="GO" id="GO:0005829">
    <property type="term" value="C:cytosol"/>
    <property type="evidence" value="ECO:0007669"/>
    <property type="project" value="TreeGrafter"/>
</dbReference>
<sequence length="342" mass="38174">MTKNNLLITTSLAGFFFTLLLVWPASVHTQPANPSPAKTKVWIDADLAVGMKRHHKPGYSDVDDGYAVLQLMKSPVVDIVGISTVFGNTTIDNAFAIGQKMSKEFSRKEVPVYKGAGEPIDLNAVQTNDAAEALHKALQEEKLTILAIGPATNIGLLLLNYPEISDQIEKIVLVAGRRKPTDYFKIGTQGNRAQDLNFDLDNTAFRVLFENKVPIVLCPFEISNKVWLKKNDLDRINNGMPANRWLAEASRPWLKQWLNQGAEGFNPFDVLASHFITAPGDLVFESLNARLEIHPDDTAGESQERTFKQYLICDKGPGYPVLYCYEVTDGYHEKLIRSLLKQ</sequence>
<gene>
    <name evidence="4" type="ORF">KUV50_11425</name>
</gene>
<reference evidence="4" key="1">
    <citation type="submission" date="2021-06" db="EMBL/GenBank/DDBJ databases">
        <title>44 bacteria genomes isolated from Dapeng, Shenzhen.</title>
        <authorList>
            <person name="Zheng W."/>
            <person name="Yu S."/>
            <person name="Huang Y."/>
        </authorList>
    </citation>
    <scope>NUCLEOTIDE SEQUENCE</scope>
    <source>
        <strain evidence="4">DP5N28-2</strain>
    </source>
</reference>
<dbReference type="PANTHER" id="PTHR12304:SF4">
    <property type="entry name" value="URIDINE NUCLEOSIDASE"/>
    <property type="match status" value="1"/>
</dbReference>
<evidence type="ECO:0000256" key="1">
    <source>
        <dbReference type="ARBA" id="ARBA00022801"/>
    </source>
</evidence>
<accession>A0A953HMK6</accession>
<dbReference type="InterPro" id="IPR036452">
    <property type="entry name" value="Ribo_hydro-like"/>
</dbReference>
<comment type="caution">
    <text evidence="4">The sequence shown here is derived from an EMBL/GenBank/DDBJ whole genome shotgun (WGS) entry which is preliminary data.</text>
</comment>
<dbReference type="AlphaFoldDB" id="A0A953HMK6"/>
<dbReference type="EMBL" id="JAHVHU010000010">
    <property type="protein sequence ID" value="MBY5958749.1"/>
    <property type="molecule type" value="Genomic_DNA"/>
</dbReference>
<feature type="domain" description="Inosine/uridine-preferring nucleoside hydrolase" evidence="3">
    <location>
        <begin position="62"/>
        <end position="302"/>
    </location>
</feature>
<dbReference type="RefSeq" id="WP_222580288.1">
    <property type="nucleotide sequence ID" value="NZ_JAHVHU010000010.1"/>
</dbReference>